<dbReference type="EMBL" id="CAKMRJ010003334">
    <property type="protein sequence ID" value="CAH1432996.1"/>
    <property type="molecule type" value="Genomic_DNA"/>
</dbReference>
<gene>
    <name evidence="1" type="ORF">LVIROSA_LOCUS19612</name>
</gene>
<keyword evidence="2" id="KW-1185">Reference proteome</keyword>
<accession>A0AAU9N0U9</accession>
<dbReference type="Proteomes" id="UP001157418">
    <property type="component" value="Unassembled WGS sequence"/>
</dbReference>
<evidence type="ECO:0000313" key="1">
    <source>
        <dbReference type="EMBL" id="CAH1432996.1"/>
    </source>
</evidence>
<reference evidence="1 2" key="1">
    <citation type="submission" date="2022-01" db="EMBL/GenBank/DDBJ databases">
        <authorList>
            <person name="Xiong W."/>
            <person name="Schranz E."/>
        </authorList>
    </citation>
    <scope>NUCLEOTIDE SEQUENCE [LARGE SCALE GENOMIC DNA]</scope>
</reference>
<organism evidence="1 2">
    <name type="scientific">Lactuca virosa</name>
    <dbReference type="NCBI Taxonomy" id="75947"/>
    <lineage>
        <taxon>Eukaryota</taxon>
        <taxon>Viridiplantae</taxon>
        <taxon>Streptophyta</taxon>
        <taxon>Embryophyta</taxon>
        <taxon>Tracheophyta</taxon>
        <taxon>Spermatophyta</taxon>
        <taxon>Magnoliopsida</taxon>
        <taxon>eudicotyledons</taxon>
        <taxon>Gunneridae</taxon>
        <taxon>Pentapetalae</taxon>
        <taxon>asterids</taxon>
        <taxon>campanulids</taxon>
        <taxon>Asterales</taxon>
        <taxon>Asteraceae</taxon>
        <taxon>Cichorioideae</taxon>
        <taxon>Cichorieae</taxon>
        <taxon>Lactucinae</taxon>
        <taxon>Lactuca</taxon>
    </lineage>
</organism>
<evidence type="ECO:0000313" key="2">
    <source>
        <dbReference type="Proteomes" id="UP001157418"/>
    </source>
</evidence>
<proteinExistence type="predicted"/>
<comment type="caution">
    <text evidence="1">The sequence shown here is derived from an EMBL/GenBank/DDBJ whole genome shotgun (WGS) entry which is preliminary data.</text>
</comment>
<name>A0AAU9N0U9_9ASTR</name>
<sequence>MPPTLLEPNTLKQRNRNFIATIFTSATQLRNLKRTLSLPESVFLFCKREVHPRNQLAMRLRRQCQAFLIFGKLMEVN</sequence>
<dbReference type="AlphaFoldDB" id="A0AAU9N0U9"/>
<protein>
    <submittedName>
        <fullName evidence="1">Uncharacterized protein</fullName>
    </submittedName>
</protein>